<accession>A0AAV1STF9</accession>
<sequence length="160" mass="18397">MFDRIQRKQNTLSHGKIPHGIQVFSTALALVVRARICPPAWSTLRHLSQMRTVSQSNSIQTGLHIERRKINFGLHRAHFKEPVLNAGQTKTGLPLKWDDFRETEARQRKRYGLYQPHTHWTLPVLPVKDNERTKLTSLPPVSYADSSVSEASIIKQWIAK</sequence>
<keyword evidence="2" id="KW-1185">Reference proteome</keyword>
<dbReference type="AlphaFoldDB" id="A0AAV1STF9"/>
<gene>
    <name evidence="1" type="ORF">DCAF_LOCUS26341</name>
</gene>
<dbReference type="Proteomes" id="UP001314170">
    <property type="component" value="Unassembled WGS sequence"/>
</dbReference>
<proteinExistence type="predicted"/>
<evidence type="ECO:0000313" key="2">
    <source>
        <dbReference type="Proteomes" id="UP001314170"/>
    </source>
</evidence>
<protein>
    <submittedName>
        <fullName evidence="1">Uncharacterized protein</fullName>
    </submittedName>
</protein>
<comment type="caution">
    <text evidence="1">The sequence shown here is derived from an EMBL/GenBank/DDBJ whole genome shotgun (WGS) entry which is preliminary data.</text>
</comment>
<name>A0AAV1STF9_9ROSI</name>
<reference evidence="1 2" key="1">
    <citation type="submission" date="2024-01" db="EMBL/GenBank/DDBJ databases">
        <authorList>
            <person name="Waweru B."/>
        </authorList>
    </citation>
    <scope>NUCLEOTIDE SEQUENCE [LARGE SCALE GENOMIC DNA]</scope>
</reference>
<organism evidence="1 2">
    <name type="scientific">Dovyalis caffra</name>
    <dbReference type="NCBI Taxonomy" id="77055"/>
    <lineage>
        <taxon>Eukaryota</taxon>
        <taxon>Viridiplantae</taxon>
        <taxon>Streptophyta</taxon>
        <taxon>Embryophyta</taxon>
        <taxon>Tracheophyta</taxon>
        <taxon>Spermatophyta</taxon>
        <taxon>Magnoliopsida</taxon>
        <taxon>eudicotyledons</taxon>
        <taxon>Gunneridae</taxon>
        <taxon>Pentapetalae</taxon>
        <taxon>rosids</taxon>
        <taxon>fabids</taxon>
        <taxon>Malpighiales</taxon>
        <taxon>Salicaceae</taxon>
        <taxon>Flacourtieae</taxon>
        <taxon>Dovyalis</taxon>
    </lineage>
</organism>
<evidence type="ECO:0000313" key="1">
    <source>
        <dbReference type="EMBL" id="CAK7356073.1"/>
    </source>
</evidence>
<dbReference type="EMBL" id="CAWUPB010001197">
    <property type="protein sequence ID" value="CAK7356073.1"/>
    <property type="molecule type" value="Genomic_DNA"/>
</dbReference>